<dbReference type="CDD" id="cd06587">
    <property type="entry name" value="VOC"/>
    <property type="match status" value="1"/>
</dbReference>
<dbReference type="RefSeq" id="WP_203720727.1">
    <property type="nucleotide sequence ID" value="NZ_BOMD01000064.1"/>
</dbReference>
<dbReference type="SUPFAM" id="SSF54593">
    <property type="entry name" value="Glyoxalase/Bleomycin resistance protein/Dihydroxybiphenyl dioxygenase"/>
    <property type="match status" value="1"/>
</dbReference>
<dbReference type="Proteomes" id="UP000294901">
    <property type="component" value="Unassembled WGS sequence"/>
</dbReference>
<feature type="domain" description="VOC" evidence="1">
    <location>
        <begin position="5"/>
        <end position="115"/>
    </location>
</feature>
<dbReference type="InterPro" id="IPR029068">
    <property type="entry name" value="Glyas_Bleomycin-R_OHBP_Dase"/>
</dbReference>
<dbReference type="InterPro" id="IPR004360">
    <property type="entry name" value="Glyas_Fos-R_dOase_dom"/>
</dbReference>
<reference evidence="2 3" key="1">
    <citation type="submission" date="2019-03" db="EMBL/GenBank/DDBJ databases">
        <title>Sequencing the genomes of 1000 actinobacteria strains.</title>
        <authorList>
            <person name="Klenk H.-P."/>
        </authorList>
    </citation>
    <scope>NUCLEOTIDE SEQUENCE [LARGE SCALE GENOMIC DNA]</scope>
    <source>
        <strain evidence="2 3">DSM 43805</strain>
    </source>
</reference>
<accession>A0A4V3C8J7</accession>
<evidence type="ECO:0000313" key="2">
    <source>
        <dbReference type="EMBL" id="TDO41888.1"/>
    </source>
</evidence>
<keyword evidence="2" id="KW-0456">Lyase</keyword>
<gene>
    <name evidence="2" type="ORF">C8E87_5646</name>
</gene>
<proteinExistence type="predicted"/>
<dbReference type="InterPro" id="IPR037523">
    <property type="entry name" value="VOC_core"/>
</dbReference>
<evidence type="ECO:0000259" key="1">
    <source>
        <dbReference type="PROSITE" id="PS51819"/>
    </source>
</evidence>
<comment type="caution">
    <text evidence="2">The sequence shown here is derived from an EMBL/GenBank/DDBJ whole genome shotgun (WGS) entry which is preliminary data.</text>
</comment>
<dbReference type="Pfam" id="PF00903">
    <property type="entry name" value="Glyoxalase"/>
    <property type="match status" value="1"/>
</dbReference>
<dbReference type="GO" id="GO:0016829">
    <property type="term" value="F:lyase activity"/>
    <property type="evidence" value="ECO:0007669"/>
    <property type="project" value="UniProtKB-KW"/>
</dbReference>
<evidence type="ECO:0000313" key="3">
    <source>
        <dbReference type="Proteomes" id="UP000294901"/>
    </source>
</evidence>
<dbReference type="Gene3D" id="3.10.180.10">
    <property type="entry name" value="2,3-Dihydroxybiphenyl 1,2-Dioxygenase, domain 1"/>
    <property type="match status" value="1"/>
</dbReference>
<organism evidence="2 3">
    <name type="scientific">Paractinoplanes brasiliensis</name>
    <dbReference type="NCBI Taxonomy" id="52695"/>
    <lineage>
        <taxon>Bacteria</taxon>
        <taxon>Bacillati</taxon>
        <taxon>Actinomycetota</taxon>
        <taxon>Actinomycetes</taxon>
        <taxon>Micromonosporales</taxon>
        <taxon>Micromonosporaceae</taxon>
        <taxon>Paractinoplanes</taxon>
    </lineage>
</organism>
<protein>
    <submittedName>
        <fullName evidence="2">Putative enzyme related to lactoylglutathione lyase</fullName>
    </submittedName>
</protein>
<dbReference type="AlphaFoldDB" id="A0A4V3C8J7"/>
<sequence length="129" mass="14097">MKVLGIDNVFVPVGDFARAVEFYRDVLGFPVTKRFDQMSTALFQVGDETPGLGVGVADPPAGRQKVWFEVPDARAAAQELSVKGVRPLRPPFRIPTGWAFEIHDPWGNVLGFADYLGKPELGRRLGDGG</sequence>
<dbReference type="EMBL" id="SNWR01000001">
    <property type="protein sequence ID" value="TDO41888.1"/>
    <property type="molecule type" value="Genomic_DNA"/>
</dbReference>
<dbReference type="PROSITE" id="PS51819">
    <property type="entry name" value="VOC"/>
    <property type="match status" value="1"/>
</dbReference>
<keyword evidence="3" id="KW-1185">Reference proteome</keyword>
<name>A0A4V3C8J7_9ACTN</name>